<evidence type="ECO:0000313" key="1">
    <source>
        <dbReference type="EMBL" id="KAJ8064537.1"/>
    </source>
</evidence>
<dbReference type="Proteomes" id="UP001152300">
    <property type="component" value="Unassembled WGS sequence"/>
</dbReference>
<accession>A0A9X0AKN3</accession>
<reference evidence="1" key="1">
    <citation type="submission" date="2022-11" db="EMBL/GenBank/DDBJ databases">
        <title>Genome Resource of Sclerotinia nivalis Strain SnTB1, a Plant Pathogen Isolated from American Ginseng.</title>
        <authorList>
            <person name="Fan S."/>
        </authorList>
    </citation>
    <scope>NUCLEOTIDE SEQUENCE</scope>
    <source>
        <strain evidence="1">SnTB1</strain>
    </source>
</reference>
<evidence type="ECO:0000313" key="2">
    <source>
        <dbReference type="Proteomes" id="UP001152300"/>
    </source>
</evidence>
<name>A0A9X0AKN3_9HELO</name>
<keyword evidence="2" id="KW-1185">Reference proteome</keyword>
<dbReference type="EMBL" id="JAPEIS010000007">
    <property type="protein sequence ID" value="KAJ8064537.1"/>
    <property type="molecule type" value="Genomic_DNA"/>
</dbReference>
<gene>
    <name evidence="1" type="ORF">OCU04_006867</name>
</gene>
<protein>
    <submittedName>
        <fullName evidence="1">Uncharacterized protein</fullName>
    </submittedName>
</protein>
<sequence length="55" mass="5819">MSVSILDELASEPPDYDLKVVCSGSLAVRIASSHNSMFSNIHAETECLGIAHNSA</sequence>
<organism evidence="1 2">
    <name type="scientific">Sclerotinia nivalis</name>
    <dbReference type="NCBI Taxonomy" id="352851"/>
    <lineage>
        <taxon>Eukaryota</taxon>
        <taxon>Fungi</taxon>
        <taxon>Dikarya</taxon>
        <taxon>Ascomycota</taxon>
        <taxon>Pezizomycotina</taxon>
        <taxon>Leotiomycetes</taxon>
        <taxon>Helotiales</taxon>
        <taxon>Sclerotiniaceae</taxon>
        <taxon>Sclerotinia</taxon>
    </lineage>
</organism>
<dbReference type="AlphaFoldDB" id="A0A9X0AKN3"/>
<comment type="caution">
    <text evidence="1">The sequence shown here is derived from an EMBL/GenBank/DDBJ whole genome shotgun (WGS) entry which is preliminary data.</text>
</comment>
<proteinExistence type="predicted"/>